<organism evidence="2 3">
    <name type="scientific">Pseudonocardia nematodicida</name>
    <dbReference type="NCBI Taxonomy" id="1206997"/>
    <lineage>
        <taxon>Bacteria</taxon>
        <taxon>Bacillati</taxon>
        <taxon>Actinomycetota</taxon>
        <taxon>Actinomycetes</taxon>
        <taxon>Pseudonocardiales</taxon>
        <taxon>Pseudonocardiaceae</taxon>
        <taxon>Pseudonocardia</taxon>
    </lineage>
</organism>
<evidence type="ECO:0000313" key="3">
    <source>
        <dbReference type="Proteomes" id="UP001494902"/>
    </source>
</evidence>
<gene>
    <name evidence="2" type="ORF">WIS52_20510</name>
</gene>
<feature type="domain" description="HTH cro/C1-type" evidence="1">
    <location>
        <begin position="48"/>
        <end position="83"/>
    </location>
</feature>
<proteinExistence type="predicted"/>
<keyword evidence="3" id="KW-1185">Reference proteome</keyword>
<protein>
    <submittedName>
        <fullName evidence="2">Helix-turn-helix transcriptional regulator</fullName>
    </submittedName>
</protein>
<dbReference type="EMBL" id="JBEDNQ010000008">
    <property type="protein sequence ID" value="MEQ3552857.1"/>
    <property type="molecule type" value="Genomic_DNA"/>
</dbReference>
<dbReference type="RefSeq" id="WP_349299922.1">
    <property type="nucleotide sequence ID" value="NZ_JBEDNQ010000008.1"/>
</dbReference>
<name>A0ABV1KEG2_9PSEU</name>
<evidence type="ECO:0000259" key="1">
    <source>
        <dbReference type="PROSITE" id="PS50943"/>
    </source>
</evidence>
<dbReference type="CDD" id="cd00093">
    <property type="entry name" value="HTH_XRE"/>
    <property type="match status" value="1"/>
</dbReference>
<accession>A0ABV1KEG2</accession>
<comment type="caution">
    <text evidence="2">The sequence shown here is derived from an EMBL/GenBank/DDBJ whole genome shotgun (WGS) entry which is preliminary data.</text>
</comment>
<dbReference type="InterPro" id="IPR001387">
    <property type="entry name" value="Cro/C1-type_HTH"/>
</dbReference>
<sequence>MPERGARAPSRSLADKLNYLVSVAHPQERASYTLDELVAGIRESGGSVSRATLNSIRLGRNTNPSKATLEDIARFFEVPVSYLHDDPHPEISDEDRELLVLVRETGMVELVRSIGRLRPATRQALEKIVDDLWSMQAGGQQNPSDRS</sequence>
<reference evidence="2 3" key="1">
    <citation type="submission" date="2024-03" db="EMBL/GenBank/DDBJ databases">
        <title>Draft genome sequence of Pseudonocardia nematodicida JCM 31783.</title>
        <authorList>
            <person name="Butdee W."/>
            <person name="Duangmal K."/>
        </authorList>
    </citation>
    <scope>NUCLEOTIDE SEQUENCE [LARGE SCALE GENOMIC DNA]</scope>
    <source>
        <strain evidence="2 3">JCM 31783</strain>
    </source>
</reference>
<evidence type="ECO:0000313" key="2">
    <source>
        <dbReference type="EMBL" id="MEQ3552857.1"/>
    </source>
</evidence>
<dbReference type="SUPFAM" id="SSF47413">
    <property type="entry name" value="lambda repressor-like DNA-binding domains"/>
    <property type="match status" value="1"/>
</dbReference>
<dbReference type="Gene3D" id="1.10.260.40">
    <property type="entry name" value="lambda repressor-like DNA-binding domains"/>
    <property type="match status" value="1"/>
</dbReference>
<dbReference type="Proteomes" id="UP001494902">
    <property type="component" value="Unassembled WGS sequence"/>
</dbReference>
<dbReference type="PROSITE" id="PS50943">
    <property type="entry name" value="HTH_CROC1"/>
    <property type="match status" value="1"/>
</dbReference>
<dbReference type="InterPro" id="IPR010982">
    <property type="entry name" value="Lambda_DNA-bd_dom_sf"/>
</dbReference>